<feature type="transmembrane region" description="Helical" evidence="1">
    <location>
        <begin position="241"/>
        <end position="264"/>
    </location>
</feature>
<comment type="caution">
    <text evidence="2">The sequence shown here is derived from an EMBL/GenBank/DDBJ whole genome shotgun (WGS) entry which is preliminary data.</text>
</comment>
<reference evidence="2 3" key="1">
    <citation type="journal article" date="2019" name="Nat. Microbiol.">
        <title>Mediterranean grassland soil C-N compound turnover is dependent on rainfall and depth, and is mediated by genomically divergent microorganisms.</title>
        <authorList>
            <person name="Diamond S."/>
            <person name="Andeer P.F."/>
            <person name="Li Z."/>
            <person name="Crits-Christoph A."/>
            <person name="Burstein D."/>
            <person name="Anantharaman K."/>
            <person name="Lane K.R."/>
            <person name="Thomas B.C."/>
            <person name="Pan C."/>
            <person name="Northen T.R."/>
            <person name="Banfield J.F."/>
        </authorList>
    </citation>
    <scope>NUCLEOTIDE SEQUENCE [LARGE SCALE GENOMIC DNA]</scope>
    <source>
        <strain evidence="2">WS_8</strain>
    </source>
</reference>
<dbReference type="EMBL" id="VBOY01000043">
    <property type="protein sequence ID" value="TMQ67319.1"/>
    <property type="molecule type" value="Genomic_DNA"/>
</dbReference>
<dbReference type="PANTHER" id="PTHR43044:SF1">
    <property type="entry name" value="QUINOL:CYTOCHROME C OXIDOREDUCTASE QUINONE-BINDING SUBUNIT 2"/>
    <property type="match status" value="1"/>
</dbReference>
<feature type="transmembrane region" description="Helical" evidence="1">
    <location>
        <begin position="67"/>
        <end position="87"/>
    </location>
</feature>
<organism evidence="2 3">
    <name type="scientific">Eiseniibacteriota bacterium</name>
    <dbReference type="NCBI Taxonomy" id="2212470"/>
    <lineage>
        <taxon>Bacteria</taxon>
        <taxon>Candidatus Eiseniibacteriota</taxon>
    </lineage>
</organism>
<feature type="transmembrane region" description="Helical" evidence="1">
    <location>
        <begin position="139"/>
        <end position="158"/>
    </location>
</feature>
<feature type="transmembrane region" description="Helical" evidence="1">
    <location>
        <begin position="108"/>
        <end position="127"/>
    </location>
</feature>
<feature type="transmembrane region" description="Helical" evidence="1">
    <location>
        <begin position="351"/>
        <end position="368"/>
    </location>
</feature>
<proteinExistence type="predicted"/>
<feature type="transmembrane region" description="Helical" evidence="1">
    <location>
        <begin position="383"/>
        <end position="404"/>
    </location>
</feature>
<keyword evidence="1" id="KW-1133">Transmembrane helix</keyword>
<dbReference type="AlphaFoldDB" id="A0A538TUM5"/>
<keyword evidence="1" id="KW-0812">Transmembrane</keyword>
<feature type="transmembrane region" description="Helical" evidence="1">
    <location>
        <begin position="213"/>
        <end position="229"/>
    </location>
</feature>
<evidence type="ECO:0000256" key="1">
    <source>
        <dbReference type="SAM" id="Phobius"/>
    </source>
</evidence>
<evidence type="ECO:0008006" key="4">
    <source>
        <dbReference type="Google" id="ProtNLM"/>
    </source>
</evidence>
<evidence type="ECO:0000313" key="3">
    <source>
        <dbReference type="Proteomes" id="UP000316609"/>
    </source>
</evidence>
<name>A0A538TUM5_UNCEI</name>
<feature type="transmembrane region" description="Helical" evidence="1">
    <location>
        <begin position="285"/>
        <end position="307"/>
    </location>
</feature>
<keyword evidence="1" id="KW-0472">Membrane</keyword>
<feature type="transmembrane region" description="Helical" evidence="1">
    <location>
        <begin position="327"/>
        <end position="344"/>
    </location>
</feature>
<accession>A0A538TUM5</accession>
<protein>
    <recommendedName>
        <fullName evidence="4">Quinol:cytochrome C oxidoreductase</fullName>
    </recommendedName>
</protein>
<feature type="transmembrane region" description="Helical" evidence="1">
    <location>
        <begin position="35"/>
        <end position="55"/>
    </location>
</feature>
<sequence length="428" mass="48645">MIDPAAPSMTAAERDAILTDVAGKLPVRPNGRKRMLWIACMAIGIVSLAYLFFTAPQRAWGSYAVNTLYWLGIAQGAVVFACSIRLANGRWAGPVMRIAESLSAFLPYGFALMVILLVAGAPTYLPWVAHVEPRQAPYLNLPFLYARTLIGLGLLWWLSRDLVRTSLRTDAHLLKDHVAPELKPHYEKLAQGWRGDGEATWQRDRLAKRAPQVVLAFAAVYTLLSWDFIMSLTPEWVSTLFGWWFFMGAFLSGIAMTALLATQLRSKYRLEAYITPHHFWDTGKIAFGFSIFWVYQFWSQYMVIWYGNLPEETWWVFLRFEQPWRRLAFAVFDFVFVLPFLGLMNMYTKKNPFWLALFSLIILSGMWMERHILVMPSLNPDHVWVGLPEIGVTLGFLGVFGWAVQGFLAKYPAVNVADVLAGHGGHGH</sequence>
<evidence type="ECO:0000313" key="2">
    <source>
        <dbReference type="EMBL" id="TMQ67319.1"/>
    </source>
</evidence>
<dbReference type="PANTHER" id="PTHR43044">
    <property type="match status" value="1"/>
</dbReference>
<gene>
    <name evidence="2" type="ORF">E6K78_05230</name>
</gene>
<dbReference type="Proteomes" id="UP000316609">
    <property type="component" value="Unassembled WGS sequence"/>
</dbReference>